<dbReference type="SUPFAM" id="SSF81901">
    <property type="entry name" value="HCP-like"/>
    <property type="match status" value="1"/>
</dbReference>
<reference evidence="1" key="1">
    <citation type="submission" date="2021-05" db="EMBL/GenBank/DDBJ databases">
        <title>First report of NDM-5 and VEB-6 producing Proteus mirabilis isolated from blood of a sepsis patient in Kolkata, India.</title>
        <authorList>
            <person name="Halder G."/>
            <person name="Chaudhuri B."/>
            <person name="Dutta S."/>
        </authorList>
    </citation>
    <scope>NUCLEOTIDE SEQUENCE [LARGE SCALE GENOMIC DNA]</scope>
    <source>
        <strain evidence="1">7049</strain>
    </source>
</reference>
<sequence>MEGKRDNTLDYLLNQKESSKQQLELARFYSIEDSGRSLIYAKKAYDLGNKEAAELIYWYYMQNICEDKDNINKADYYLKEWLTTGEEPSKYSSSNEYKYSSISIIADYYLESPCLVERNLDKAIEWYQLSLDYPYEINDFCILN</sequence>
<dbReference type="Gene3D" id="1.25.40.10">
    <property type="entry name" value="Tetratricopeptide repeat domain"/>
    <property type="match status" value="1"/>
</dbReference>
<dbReference type="InterPro" id="IPR011990">
    <property type="entry name" value="TPR-like_helical_dom_sf"/>
</dbReference>
<organism evidence="1">
    <name type="scientific">Proteus mirabilis</name>
    <dbReference type="NCBI Taxonomy" id="584"/>
    <lineage>
        <taxon>Bacteria</taxon>
        <taxon>Pseudomonadati</taxon>
        <taxon>Pseudomonadota</taxon>
        <taxon>Gammaproteobacteria</taxon>
        <taxon>Enterobacterales</taxon>
        <taxon>Morganellaceae</taxon>
        <taxon>Proteus</taxon>
    </lineage>
</organism>
<proteinExistence type="predicted"/>
<protein>
    <recommendedName>
        <fullName evidence="2">Sel1 repeat family protein</fullName>
    </recommendedName>
</protein>
<dbReference type="EMBL" id="JADQCH020000001">
    <property type="protein sequence ID" value="MEY2343782.1"/>
    <property type="molecule type" value="Genomic_DNA"/>
</dbReference>
<gene>
    <name evidence="1" type="ORF">I3679_004095</name>
</gene>
<accession>A0ABD5LUQ0</accession>
<name>A0ABD5LUQ0_PROMI</name>
<evidence type="ECO:0008006" key="2">
    <source>
        <dbReference type="Google" id="ProtNLM"/>
    </source>
</evidence>
<comment type="caution">
    <text evidence="1">The sequence shown here is derived from an EMBL/GenBank/DDBJ whole genome shotgun (WGS) entry which is preliminary data.</text>
</comment>
<evidence type="ECO:0000313" key="1">
    <source>
        <dbReference type="EMBL" id="MEY2343782.1"/>
    </source>
</evidence>
<dbReference type="AlphaFoldDB" id="A0ABD5LUQ0"/>